<reference evidence="3" key="1">
    <citation type="journal article" date="2019" name="Int. J. Syst. Evol. Microbiol.">
        <title>The Global Catalogue of Microorganisms (GCM) 10K type strain sequencing project: providing services to taxonomists for standard genome sequencing and annotation.</title>
        <authorList>
            <consortium name="The Broad Institute Genomics Platform"/>
            <consortium name="The Broad Institute Genome Sequencing Center for Infectious Disease"/>
            <person name="Wu L."/>
            <person name="Ma J."/>
        </authorList>
    </citation>
    <scope>NUCLEOTIDE SEQUENCE [LARGE SCALE GENOMIC DNA]</scope>
    <source>
        <strain evidence="3">CGMCC 4.1782</strain>
    </source>
</reference>
<evidence type="ECO:0000259" key="1">
    <source>
        <dbReference type="Pfam" id="PF01494"/>
    </source>
</evidence>
<proteinExistence type="predicted"/>
<dbReference type="SUPFAM" id="SSF51905">
    <property type="entry name" value="FAD/NAD(P)-binding domain"/>
    <property type="match status" value="1"/>
</dbReference>
<keyword evidence="2" id="KW-0560">Oxidoreductase</keyword>
<gene>
    <name evidence="2" type="ORF">ACFSKP_09180</name>
</gene>
<dbReference type="Gene3D" id="3.50.50.60">
    <property type="entry name" value="FAD/NAD(P)-binding domain"/>
    <property type="match status" value="1"/>
</dbReference>
<dbReference type="PANTHER" id="PTHR42685">
    <property type="entry name" value="GERANYLGERANYL DIPHOSPHATE REDUCTASE"/>
    <property type="match status" value="1"/>
</dbReference>
<dbReference type="InterPro" id="IPR036188">
    <property type="entry name" value="FAD/NAD-bd_sf"/>
</dbReference>
<dbReference type="PANTHER" id="PTHR42685:SF22">
    <property type="entry name" value="CONDITIONED MEDIUM FACTOR RECEPTOR 1"/>
    <property type="match status" value="1"/>
</dbReference>
<feature type="domain" description="FAD-binding" evidence="1">
    <location>
        <begin position="21"/>
        <end position="309"/>
    </location>
</feature>
<dbReference type="EMBL" id="JBHUIM010000001">
    <property type="protein sequence ID" value="MFD2246424.1"/>
    <property type="molecule type" value="Genomic_DNA"/>
</dbReference>
<dbReference type="GO" id="GO:0016491">
    <property type="term" value="F:oxidoreductase activity"/>
    <property type="evidence" value="ECO:0007669"/>
    <property type="project" value="UniProtKB-KW"/>
</dbReference>
<dbReference type="RefSeq" id="WP_377496555.1">
    <property type="nucleotide sequence ID" value="NZ_JALPRR010000001.1"/>
</dbReference>
<organism evidence="2 3">
    <name type="scientific">Pontibacter ruber</name>
    <dbReference type="NCBI Taxonomy" id="1343895"/>
    <lineage>
        <taxon>Bacteria</taxon>
        <taxon>Pseudomonadati</taxon>
        <taxon>Bacteroidota</taxon>
        <taxon>Cytophagia</taxon>
        <taxon>Cytophagales</taxon>
        <taxon>Hymenobacteraceae</taxon>
        <taxon>Pontibacter</taxon>
    </lineage>
</organism>
<dbReference type="Pfam" id="PF01494">
    <property type="entry name" value="FAD_binding_3"/>
    <property type="match status" value="1"/>
</dbReference>
<name>A0ABW5CX61_9BACT</name>
<dbReference type="PRINTS" id="PR00420">
    <property type="entry name" value="RNGMNOXGNASE"/>
</dbReference>
<dbReference type="EC" id="1.-.-.-" evidence="2"/>
<evidence type="ECO:0000313" key="3">
    <source>
        <dbReference type="Proteomes" id="UP001597374"/>
    </source>
</evidence>
<accession>A0ABW5CX61</accession>
<protein>
    <submittedName>
        <fullName evidence="2">NAD(P)/FAD-dependent oxidoreductase</fullName>
        <ecNumber evidence="2">1.-.-.-</ecNumber>
    </submittedName>
</protein>
<evidence type="ECO:0000313" key="2">
    <source>
        <dbReference type="EMBL" id="MFD2246424.1"/>
    </source>
</evidence>
<sequence>MFLNRDLHYTNKYNLNTKLQDVVIIGGGLAGLVSAIGLANKGLSVVVVEKKSYPLHRVCGEYVSNEVLPFLQGLGADVSVLQPARINRFMLSSPKGATLEAKLDLGGFGISRYTLDHFLFQLAQARGTTFKLNTAVQKISFEDDLFTVTLSDGSDIRAAVVLGAYGKRSNLDRQLQRPFFTSRSPYLGVKYHLKYDFRKDTIALHNFRDGYAGISAVENDRYCFCYLTTRQNLRQHTSIPAMERAILYQNPFLRQIFEEAEFLYEQPEVINEISFATKNCVENHMLMCGDAAGMITPLCGNGMAMAIHAGKIATEHVLHYFENGRNRQLLEQNYTHAWKKQFEQRLTLGRTVQHLFGSPVLSEMAVGVLRHVPAAVQLLMRQTHGQPF</sequence>
<comment type="caution">
    <text evidence="2">The sequence shown here is derived from an EMBL/GenBank/DDBJ whole genome shotgun (WGS) entry which is preliminary data.</text>
</comment>
<keyword evidence="3" id="KW-1185">Reference proteome</keyword>
<dbReference type="Proteomes" id="UP001597374">
    <property type="component" value="Unassembled WGS sequence"/>
</dbReference>
<dbReference type="InterPro" id="IPR050407">
    <property type="entry name" value="Geranylgeranyl_reductase"/>
</dbReference>
<dbReference type="InterPro" id="IPR002938">
    <property type="entry name" value="FAD-bd"/>
</dbReference>